<proteinExistence type="predicted"/>
<dbReference type="SUPFAM" id="SSF48452">
    <property type="entry name" value="TPR-like"/>
    <property type="match status" value="1"/>
</dbReference>
<dbReference type="EMBL" id="MCFE01000025">
    <property type="protein sequence ID" value="ORY05467.1"/>
    <property type="molecule type" value="Genomic_DNA"/>
</dbReference>
<dbReference type="Pfam" id="PF13812">
    <property type="entry name" value="PPR_3"/>
    <property type="match status" value="2"/>
</dbReference>
<dbReference type="InterPro" id="IPR002885">
    <property type="entry name" value="PPR_rpt"/>
</dbReference>
<feature type="repeat" description="PPR" evidence="2">
    <location>
        <begin position="500"/>
        <end position="534"/>
    </location>
</feature>
<dbReference type="Pfam" id="PF01535">
    <property type="entry name" value="PPR"/>
    <property type="match status" value="1"/>
</dbReference>
<dbReference type="Gene3D" id="1.25.40.10">
    <property type="entry name" value="Tetratricopeptide repeat domain"/>
    <property type="match status" value="4"/>
</dbReference>
<protein>
    <recommendedName>
        <fullName evidence="5">TPR-like protein</fullName>
    </recommendedName>
</protein>
<evidence type="ECO:0000313" key="3">
    <source>
        <dbReference type="EMBL" id="ORY05467.1"/>
    </source>
</evidence>
<feature type="repeat" description="PPR" evidence="2">
    <location>
        <begin position="430"/>
        <end position="464"/>
    </location>
</feature>
<feature type="repeat" description="PPR" evidence="2">
    <location>
        <begin position="359"/>
        <end position="393"/>
    </location>
</feature>
<name>A0A1Y1Z648_9FUNG</name>
<dbReference type="OrthoDB" id="185373at2759"/>
<evidence type="ECO:0000313" key="4">
    <source>
        <dbReference type="Proteomes" id="UP000193498"/>
    </source>
</evidence>
<reference evidence="3 4" key="1">
    <citation type="submission" date="2016-07" db="EMBL/GenBank/DDBJ databases">
        <title>Pervasive Adenine N6-methylation of Active Genes in Fungi.</title>
        <authorList>
            <consortium name="DOE Joint Genome Institute"/>
            <person name="Mondo S.J."/>
            <person name="Dannebaum R.O."/>
            <person name="Kuo R.C."/>
            <person name="Labutti K."/>
            <person name="Haridas S."/>
            <person name="Kuo A."/>
            <person name="Salamov A."/>
            <person name="Ahrendt S.R."/>
            <person name="Lipzen A."/>
            <person name="Sullivan W."/>
            <person name="Andreopoulos W.B."/>
            <person name="Clum A."/>
            <person name="Lindquist E."/>
            <person name="Daum C."/>
            <person name="Ramamoorthy G.K."/>
            <person name="Gryganskyi A."/>
            <person name="Culley D."/>
            <person name="Magnuson J.K."/>
            <person name="James T.Y."/>
            <person name="O'Malley M.A."/>
            <person name="Stajich J.E."/>
            <person name="Spatafora J.W."/>
            <person name="Visel A."/>
            <person name="Grigoriev I.V."/>
        </authorList>
    </citation>
    <scope>NUCLEOTIDE SEQUENCE [LARGE SCALE GENOMIC DNA]</scope>
    <source>
        <strain evidence="3 4">CBS 931.73</strain>
    </source>
</reference>
<evidence type="ECO:0000256" key="1">
    <source>
        <dbReference type="ARBA" id="ARBA00022737"/>
    </source>
</evidence>
<dbReference type="AlphaFoldDB" id="A0A1Y1Z648"/>
<organism evidence="3 4">
    <name type="scientific">Basidiobolus meristosporus CBS 931.73</name>
    <dbReference type="NCBI Taxonomy" id="1314790"/>
    <lineage>
        <taxon>Eukaryota</taxon>
        <taxon>Fungi</taxon>
        <taxon>Fungi incertae sedis</taxon>
        <taxon>Zoopagomycota</taxon>
        <taxon>Entomophthoromycotina</taxon>
        <taxon>Basidiobolomycetes</taxon>
        <taxon>Basidiobolales</taxon>
        <taxon>Basidiobolaceae</taxon>
        <taxon>Basidiobolus</taxon>
    </lineage>
</organism>
<accession>A0A1Y1Z648</accession>
<evidence type="ECO:0008006" key="5">
    <source>
        <dbReference type="Google" id="ProtNLM"/>
    </source>
</evidence>
<sequence length="580" mass="66037">MLPIQARQSGTLKTFPFSTARRLLPTLFTNQLPYPRINLSKVLIRSGWISVQRDLGYSPMDYPCHKILGRALHSRPSIEGALVERTLKSALNKGQLEIAIQAFRKIKKNPEFIASESLHSDLLTLLGKCSTLQHRDTTLEIYRFVQNLNLPITVGGYNATLSALKSSGDGAIALQIHQEMSQRGVSPDVDSLNLLLRKSELTHMVNIMQEFERLGIKYNAITYQVLVSKYLAEDFDRAISWYKEMEANGFSAEEHLYYRIIQSSFQLGHTDLAHSTFESLVRHRRPTLPTLSTMILEHCRLNQMAEASHYFHVMRKCGLQSTPRIYQALIDGFLRLADVESAIGVYSHMYSYNPSYKIATETYTRMLAACTKNRDMQTAGWLFDEMNRRGVNVNEYTYSVMIAGYGQSRNGPGVNRMYEAIRMNPNIEPDIALYNTLMNAYNWIGDISKVLQLYDSIQAGRLTPNNATISILLDSCGRHDALYRAQVIWNRLKQQRFPLNCNNYTSYIEALARNGESSRAVEQLLEMEVAGIRPDLKLVSTLLSFLKRDGDQDGVQKVANYLRESLPDLHRLLKPKVDSL</sequence>
<dbReference type="PANTHER" id="PTHR47936:SF1">
    <property type="entry name" value="PENTATRICOPEPTIDE REPEAT-CONTAINING PROTEIN GUN1, CHLOROPLASTIC"/>
    <property type="match status" value="1"/>
</dbReference>
<dbReference type="GO" id="GO:0031930">
    <property type="term" value="P:mitochondria-nucleus signaling pathway"/>
    <property type="evidence" value="ECO:0007669"/>
    <property type="project" value="TreeGrafter"/>
</dbReference>
<keyword evidence="4" id="KW-1185">Reference proteome</keyword>
<dbReference type="Pfam" id="PF13041">
    <property type="entry name" value="PPR_2"/>
    <property type="match status" value="2"/>
</dbReference>
<dbReference type="PANTHER" id="PTHR47936">
    <property type="entry name" value="PPR_LONG DOMAIN-CONTAINING PROTEIN"/>
    <property type="match status" value="1"/>
</dbReference>
<keyword evidence="1" id="KW-0677">Repeat</keyword>
<feature type="repeat" description="PPR" evidence="2">
    <location>
        <begin position="153"/>
        <end position="187"/>
    </location>
</feature>
<dbReference type="Proteomes" id="UP000193498">
    <property type="component" value="Unassembled WGS sequence"/>
</dbReference>
<comment type="caution">
    <text evidence="3">The sequence shown here is derived from an EMBL/GenBank/DDBJ whole genome shotgun (WGS) entry which is preliminary data.</text>
</comment>
<dbReference type="InterPro" id="IPR011990">
    <property type="entry name" value="TPR-like_helical_dom_sf"/>
</dbReference>
<dbReference type="InParanoid" id="A0A1Y1Z648"/>
<dbReference type="STRING" id="1314790.A0A1Y1Z648"/>
<gene>
    <name evidence="3" type="ORF">K493DRAFT_39176</name>
</gene>
<evidence type="ECO:0000256" key="2">
    <source>
        <dbReference type="PROSITE-ProRule" id="PRU00708"/>
    </source>
</evidence>
<dbReference type="PROSITE" id="PS51375">
    <property type="entry name" value="PPR"/>
    <property type="match status" value="4"/>
</dbReference>